<evidence type="ECO:0000256" key="5">
    <source>
        <dbReference type="ARBA" id="ARBA00022989"/>
    </source>
</evidence>
<dbReference type="InterPro" id="IPR037185">
    <property type="entry name" value="EmrE-like"/>
</dbReference>
<sequence>MAWIYLIIAGLLEIGWPVGLKMSQEGENRWLGIGIAVAFMVASGFMLWLAQRDISMGTSYAVWTGIGAAGTFIVGILFYNDAATFGRIAGVLMIISGVITLKISH</sequence>
<keyword evidence="3" id="KW-1003">Cell membrane</keyword>
<dbReference type="Pfam" id="PF00893">
    <property type="entry name" value="Multi_Drug_Res"/>
    <property type="match status" value="1"/>
</dbReference>
<dbReference type="PANTHER" id="PTHR30561:SF0">
    <property type="entry name" value="GUANIDINIUM EXPORTER"/>
    <property type="match status" value="1"/>
</dbReference>
<dbReference type="FunFam" id="1.10.3730.20:FF:000001">
    <property type="entry name" value="Quaternary ammonium compound resistance transporter SugE"/>
    <property type="match status" value="1"/>
</dbReference>
<keyword evidence="6 7" id="KW-0472">Membrane</keyword>
<evidence type="ECO:0000313" key="8">
    <source>
        <dbReference type="EMBL" id="KKL60893.1"/>
    </source>
</evidence>
<dbReference type="GO" id="GO:0005886">
    <property type="term" value="C:plasma membrane"/>
    <property type="evidence" value="ECO:0007669"/>
    <property type="project" value="UniProtKB-SubCell"/>
</dbReference>
<organism evidence="8">
    <name type="scientific">marine sediment metagenome</name>
    <dbReference type="NCBI Taxonomy" id="412755"/>
    <lineage>
        <taxon>unclassified sequences</taxon>
        <taxon>metagenomes</taxon>
        <taxon>ecological metagenomes</taxon>
    </lineage>
</organism>
<keyword evidence="4 7" id="KW-0812">Transmembrane</keyword>
<protein>
    <recommendedName>
        <fullName evidence="9">Quaternary ammonium compound-resistance protein SugE</fullName>
    </recommendedName>
</protein>
<reference evidence="8" key="1">
    <citation type="journal article" date="2015" name="Nature">
        <title>Complex archaea that bridge the gap between prokaryotes and eukaryotes.</title>
        <authorList>
            <person name="Spang A."/>
            <person name="Saw J.H."/>
            <person name="Jorgensen S.L."/>
            <person name="Zaremba-Niedzwiedzka K."/>
            <person name="Martijn J."/>
            <person name="Lind A.E."/>
            <person name="van Eijk R."/>
            <person name="Schleper C."/>
            <person name="Guy L."/>
            <person name="Ettema T.J."/>
        </authorList>
    </citation>
    <scope>NUCLEOTIDE SEQUENCE</scope>
</reference>
<dbReference type="InterPro" id="IPR000390">
    <property type="entry name" value="Small_drug/metabolite_transptr"/>
</dbReference>
<dbReference type="AlphaFoldDB" id="A0A0F9DGS2"/>
<dbReference type="InterPro" id="IPR045324">
    <property type="entry name" value="Small_multidrug_res"/>
</dbReference>
<dbReference type="SUPFAM" id="SSF103481">
    <property type="entry name" value="Multidrug resistance efflux transporter EmrE"/>
    <property type="match status" value="1"/>
</dbReference>
<feature type="transmembrane region" description="Helical" evidence="7">
    <location>
        <begin position="30"/>
        <end position="48"/>
    </location>
</feature>
<evidence type="ECO:0000256" key="6">
    <source>
        <dbReference type="ARBA" id="ARBA00023136"/>
    </source>
</evidence>
<comment type="caution">
    <text evidence="8">The sequence shown here is derived from an EMBL/GenBank/DDBJ whole genome shotgun (WGS) entry which is preliminary data.</text>
</comment>
<evidence type="ECO:0000256" key="3">
    <source>
        <dbReference type="ARBA" id="ARBA00022475"/>
    </source>
</evidence>
<feature type="transmembrane region" description="Helical" evidence="7">
    <location>
        <begin position="85"/>
        <end position="103"/>
    </location>
</feature>
<feature type="transmembrane region" description="Helical" evidence="7">
    <location>
        <begin position="60"/>
        <end position="79"/>
    </location>
</feature>
<keyword evidence="2" id="KW-0813">Transport</keyword>
<name>A0A0F9DGS2_9ZZZZ</name>
<keyword evidence="5 7" id="KW-1133">Transmembrane helix</keyword>
<proteinExistence type="predicted"/>
<evidence type="ECO:0000256" key="4">
    <source>
        <dbReference type="ARBA" id="ARBA00022692"/>
    </source>
</evidence>
<evidence type="ECO:0000256" key="2">
    <source>
        <dbReference type="ARBA" id="ARBA00022448"/>
    </source>
</evidence>
<gene>
    <name evidence="8" type="ORF">LCGC14_2200770</name>
</gene>
<dbReference type="Gene3D" id="1.10.3730.20">
    <property type="match status" value="1"/>
</dbReference>
<evidence type="ECO:0000256" key="1">
    <source>
        <dbReference type="ARBA" id="ARBA00004651"/>
    </source>
</evidence>
<dbReference type="PANTHER" id="PTHR30561">
    <property type="entry name" value="SMR FAMILY PROTON-DEPENDENT DRUG EFFLUX TRANSPORTER SUGE"/>
    <property type="match status" value="1"/>
</dbReference>
<accession>A0A0F9DGS2</accession>
<evidence type="ECO:0008006" key="9">
    <source>
        <dbReference type="Google" id="ProtNLM"/>
    </source>
</evidence>
<dbReference type="EMBL" id="LAZR01028995">
    <property type="protein sequence ID" value="KKL60893.1"/>
    <property type="molecule type" value="Genomic_DNA"/>
</dbReference>
<dbReference type="GO" id="GO:0022857">
    <property type="term" value="F:transmembrane transporter activity"/>
    <property type="evidence" value="ECO:0007669"/>
    <property type="project" value="InterPro"/>
</dbReference>
<comment type="subcellular location">
    <subcellularLocation>
        <location evidence="1">Cell membrane</location>
        <topology evidence="1">Multi-pass membrane protein</topology>
    </subcellularLocation>
</comment>
<evidence type="ECO:0000256" key="7">
    <source>
        <dbReference type="SAM" id="Phobius"/>
    </source>
</evidence>